<organism evidence="1 2">
    <name type="scientific">Nitrosospira multiformis</name>
    <dbReference type="NCBI Taxonomy" id="1231"/>
    <lineage>
        <taxon>Bacteria</taxon>
        <taxon>Pseudomonadati</taxon>
        <taxon>Pseudomonadota</taxon>
        <taxon>Betaproteobacteria</taxon>
        <taxon>Nitrosomonadales</taxon>
        <taxon>Nitrosomonadaceae</taxon>
        <taxon>Nitrosospira</taxon>
    </lineage>
</organism>
<protein>
    <submittedName>
        <fullName evidence="1">Uncharacterized protein</fullName>
    </submittedName>
</protein>
<accession>A0A1I7IUC4</accession>
<evidence type="ECO:0000313" key="1">
    <source>
        <dbReference type="EMBL" id="SFU76520.1"/>
    </source>
</evidence>
<reference evidence="1 2" key="1">
    <citation type="submission" date="2016-10" db="EMBL/GenBank/DDBJ databases">
        <authorList>
            <person name="de Groot N.N."/>
        </authorList>
    </citation>
    <scope>NUCLEOTIDE SEQUENCE [LARGE SCALE GENOMIC DNA]</scope>
    <source>
        <strain evidence="1 2">Nl14</strain>
    </source>
</reference>
<proteinExistence type="predicted"/>
<sequence length="94" mass="10741">MLQLPGKLKEAVIEDHGNTEYDSCSTQYDNYITKYSSNSKDNFLLHYVTFPGKGGPWREPGCPLNRRPLGYPHYRMVITVVLGWYGAEKAENGR</sequence>
<dbReference type="EMBL" id="FPBZ01000027">
    <property type="protein sequence ID" value="SFU76520.1"/>
    <property type="molecule type" value="Genomic_DNA"/>
</dbReference>
<gene>
    <name evidence="1" type="ORF">SAMN05216417_1275</name>
</gene>
<evidence type="ECO:0000313" key="2">
    <source>
        <dbReference type="Proteomes" id="UP000182649"/>
    </source>
</evidence>
<dbReference type="AlphaFoldDB" id="A0A1I7IUC4"/>
<dbReference type="Proteomes" id="UP000182649">
    <property type="component" value="Unassembled WGS sequence"/>
</dbReference>
<name>A0A1I7IUC4_9PROT</name>